<reference evidence="2 3" key="1">
    <citation type="submission" date="2023-06" db="EMBL/GenBank/DDBJ databases">
        <title>Actinomycetospora Odt1-22.</title>
        <authorList>
            <person name="Supong K."/>
        </authorList>
    </citation>
    <scope>NUCLEOTIDE SEQUENCE [LARGE SCALE GENOMIC DNA]</scope>
    <source>
        <strain evidence="2 3">Odt1-22</strain>
    </source>
</reference>
<dbReference type="RefSeq" id="WP_286053623.1">
    <property type="nucleotide sequence ID" value="NZ_JASVWF010000003.1"/>
</dbReference>
<organism evidence="2 3">
    <name type="scientific">Actinomycetospora termitidis</name>
    <dbReference type="NCBI Taxonomy" id="3053470"/>
    <lineage>
        <taxon>Bacteria</taxon>
        <taxon>Bacillati</taxon>
        <taxon>Actinomycetota</taxon>
        <taxon>Actinomycetes</taxon>
        <taxon>Pseudonocardiales</taxon>
        <taxon>Pseudonocardiaceae</taxon>
        <taxon>Actinomycetospora</taxon>
    </lineage>
</organism>
<comment type="caution">
    <text evidence="2">The sequence shown here is derived from an EMBL/GenBank/DDBJ whole genome shotgun (WGS) entry which is preliminary data.</text>
</comment>
<protein>
    <submittedName>
        <fullName evidence="2">Uncharacterized protein</fullName>
    </submittedName>
</protein>
<evidence type="ECO:0000313" key="2">
    <source>
        <dbReference type="EMBL" id="MDL5157204.1"/>
    </source>
</evidence>
<feature type="region of interest" description="Disordered" evidence="1">
    <location>
        <begin position="1"/>
        <end position="55"/>
    </location>
</feature>
<keyword evidence="3" id="KW-1185">Reference proteome</keyword>
<dbReference type="Proteomes" id="UP001231924">
    <property type="component" value="Unassembled WGS sequence"/>
</dbReference>
<feature type="compositionally biased region" description="Basic and acidic residues" evidence="1">
    <location>
        <begin position="33"/>
        <end position="44"/>
    </location>
</feature>
<dbReference type="EMBL" id="JASVWF010000003">
    <property type="protein sequence ID" value="MDL5157204.1"/>
    <property type="molecule type" value="Genomic_DNA"/>
</dbReference>
<evidence type="ECO:0000256" key="1">
    <source>
        <dbReference type="SAM" id="MobiDB-lite"/>
    </source>
</evidence>
<proteinExistence type="predicted"/>
<accession>A0ABT7M953</accession>
<sequence>MSDPTLMRPVPAEAPTVRTSATRPPTAPFPAQDHGHDAGPRPDDAPTTPPVGVKVPFWKRLFRR</sequence>
<name>A0ABT7M953_9PSEU</name>
<evidence type="ECO:0000313" key="3">
    <source>
        <dbReference type="Proteomes" id="UP001231924"/>
    </source>
</evidence>
<gene>
    <name evidence="2" type="ORF">QRT03_14640</name>
</gene>